<dbReference type="Proteomes" id="UP000734854">
    <property type="component" value="Unassembled WGS sequence"/>
</dbReference>
<keyword evidence="4" id="KW-1185">Reference proteome</keyword>
<evidence type="ECO:0000313" key="3">
    <source>
        <dbReference type="EMBL" id="KAG6476241.1"/>
    </source>
</evidence>
<dbReference type="AlphaFoldDB" id="A0A8J5F054"/>
<keyword evidence="2" id="KW-0472">Membrane</keyword>
<keyword evidence="2" id="KW-0812">Transmembrane</keyword>
<organism evidence="3 4">
    <name type="scientific">Zingiber officinale</name>
    <name type="common">Ginger</name>
    <name type="synonym">Amomum zingiber</name>
    <dbReference type="NCBI Taxonomy" id="94328"/>
    <lineage>
        <taxon>Eukaryota</taxon>
        <taxon>Viridiplantae</taxon>
        <taxon>Streptophyta</taxon>
        <taxon>Embryophyta</taxon>
        <taxon>Tracheophyta</taxon>
        <taxon>Spermatophyta</taxon>
        <taxon>Magnoliopsida</taxon>
        <taxon>Liliopsida</taxon>
        <taxon>Zingiberales</taxon>
        <taxon>Zingiberaceae</taxon>
        <taxon>Zingiber</taxon>
    </lineage>
</organism>
<evidence type="ECO:0000313" key="4">
    <source>
        <dbReference type="Proteomes" id="UP000734854"/>
    </source>
</evidence>
<protein>
    <submittedName>
        <fullName evidence="3">Uncharacterized protein</fullName>
    </submittedName>
</protein>
<feature type="region of interest" description="Disordered" evidence="1">
    <location>
        <begin position="1"/>
        <end position="89"/>
    </location>
</feature>
<gene>
    <name evidence="3" type="ORF">ZIOFF_065479</name>
</gene>
<dbReference type="EMBL" id="JACMSC010000018">
    <property type="protein sequence ID" value="KAG6476241.1"/>
    <property type="molecule type" value="Genomic_DNA"/>
</dbReference>
<name>A0A8J5F054_ZINOF</name>
<evidence type="ECO:0000256" key="2">
    <source>
        <dbReference type="SAM" id="Phobius"/>
    </source>
</evidence>
<comment type="caution">
    <text evidence="3">The sequence shown here is derived from an EMBL/GenBank/DDBJ whole genome shotgun (WGS) entry which is preliminary data.</text>
</comment>
<accession>A0A8J5F054</accession>
<feature type="compositionally biased region" description="Basic residues" evidence="1">
    <location>
        <begin position="16"/>
        <end position="26"/>
    </location>
</feature>
<feature type="compositionally biased region" description="Basic residues" evidence="1">
    <location>
        <begin position="55"/>
        <end position="70"/>
    </location>
</feature>
<sequence>MQEMTCDGLPLGARSTHWRAGSRRCRPSSGPLPGTAPPPCRQRPDQQWPGVAATGRHRPRVAATGRHRPRVAATSRQRPRVAATGGHRPRMAVTGRQWPKRAVTGRKCAGEERRDGEEKPYLTEIVAAEELRRPTAVGLQRPHARRHRLPIVAGTSARPTAATLDQRLPLVAVAAEDGRESRRNQVIDKDVVTGKGRIEAKERMQRHRLRPTMVAVLLWLLACAVAGFFLITLLDANVSPSSTSSLSSATAVYELPEAHKTASELRWMREAAAPQLSKIRQWNGAIEDKTESNQKLWKAPLNPQFVPCSKPSLSYMSPQASRGYLLVSTNGGLNQMRAGVRNCIS</sequence>
<keyword evidence="2" id="KW-1133">Transmembrane helix</keyword>
<reference evidence="3 4" key="1">
    <citation type="submission" date="2020-08" db="EMBL/GenBank/DDBJ databases">
        <title>Plant Genome Project.</title>
        <authorList>
            <person name="Zhang R.-G."/>
        </authorList>
    </citation>
    <scope>NUCLEOTIDE SEQUENCE [LARGE SCALE GENOMIC DNA]</scope>
    <source>
        <tissue evidence="3">Rhizome</tissue>
    </source>
</reference>
<feature type="transmembrane region" description="Helical" evidence="2">
    <location>
        <begin position="213"/>
        <end position="234"/>
    </location>
</feature>
<proteinExistence type="predicted"/>
<evidence type="ECO:0000256" key="1">
    <source>
        <dbReference type="SAM" id="MobiDB-lite"/>
    </source>
</evidence>